<organism evidence="3 4">
    <name type="scientific">Meloidogyne javanica</name>
    <name type="common">Root-knot nematode worm</name>
    <dbReference type="NCBI Taxonomy" id="6303"/>
    <lineage>
        <taxon>Eukaryota</taxon>
        <taxon>Metazoa</taxon>
        <taxon>Ecdysozoa</taxon>
        <taxon>Nematoda</taxon>
        <taxon>Chromadorea</taxon>
        <taxon>Rhabditida</taxon>
        <taxon>Tylenchina</taxon>
        <taxon>Tylenchomorpha</taxon>
        <taxon>Tylenchoidea</taxon>
        <taxon>Meloidogynidae</taxon>
        <taxon>Meloidogyninae</taxon>
        <taxon>Meloidogyne</taxon>
        <taxon>Meloidogyne incognita group</taxon>
    </lineage>
</organism>
<dbReference type="Pfam" id="PF02878">
    <property type="entry name" value="PGM_PMM_I"/>
    <property type="match status" value="1"/>
</dbReference>
<evidence type="ECO:0000313" key="3">
    <source>
        <dbReference type="Proteomes" id="UP000887561"/>
    </source>
</evidence>
<accession>A0A915MAX6</accession>
<feature type="domain" description="Alpha-D-phosphohexomutase alpha/beta/alpha" evidence="2">
    <location>
        <begin position="32"/>
        <end position="86"/>
    </location>
</feature>
<dbReference type="InterPro" id="IPR005844">
    <property type="entry name" value="A-D-PHexomutase_a/b/a-I"/>
</dbReference>
<dbReference type="GO" id="GO:0005975">
    <property type="term" value="P:carbohydrate metabolic process"/>
    <property type="evidence" value="ECO:0007669"/>
    <property type="project" value="InterPro"/>
</dbReference>
<dbReference type="InterPro" id="IPR016066">
    <property type="entry name" value="A-D-PHexomutase_CS"/>
</dbReference>
<evidence type="ECO:0000313" key="4">
    <source>
        <dbReference type="WBParaSite" id="scaffold3410_cov258.g6576"/>
    </source>
</evidence>
<evidence type="ECO:0000256" key="1">
    <source>
        <dbReference type="ARBA" id="ARBA00010231"/>
    </source>
</evidence>
<name>A0A915MAX6_MELJA</name>
<dbReference type="SUPFAM" id="SSF53738">
    <property type="entry name" value="Phosphoglucomutase, first 3 domains"/>
    <property type="match status" value="2"/>
</dbReference>
<keyword evidence="3" id="KW-1185">Reference proteome</keyword>
<dbReference type="GO" id="GO:0006048">
    <property type="term" value="P:UDP-N-acetylglucosamine biosynthetic process"/>
    <property type="evidence" value="ECO:0007669"/>
    <property type="project" value="TreeGrafter"/>
</dbReference>
<protein>
    <submittedName>
        <fullName evidence="4">Alpha-D-phosphohexomutase alpha/beta/alpha domain-containing protein</fullName>
    </submittedName>
</protein>
<dbReference type="InterPro" id="IPR016055">
    <property type="entry name" value="A-D-PHexomutase_a/b/a-I/II/III"/>
</dbReference>
<dbReference type="GO" id="GO:0004610">
    <property type="term" value="F:phosphoacetylglucosamine mutase activity"/>
    <property type="evidence" value="ECO:0007669"/>
    <property type="project" value="TreeGrafter"/>
</dbReference>
<comment type="similarity">
    <text evidence="1">Belongs to the phosphohexose mutase family.</text>
</comment>
<dbReference type="PANTHER" id="PTHR45955">
    <property type="entry name" value="PHOSPHOACETYLGLUCOSAMINE MUTASE"/>
    <property type="match status" value="1"/>
</dbReference>
<evidence type="ECO:0000259" key="2">
    <source>
        <dbReference type="Pfam" id="PF02878"/>
    </source>
</evidence>
<dbReference type="Proteomes" id="UP000887561">
    <property type="component" value="Unplaced"/>
</dbReference>
<dbReference type="AlphaFoldDB" id="A0A915MAX6"/>
<dbReference type="PROSITE" id="PS00710">
    <property type="entry name" value="PGM_PMM"/>
    <property type="match status" value="1"/>
</dbReference>
<proteinExistence type="inferred from homology"/>
<dbReference type="Gene3D" id="3.40.120.10">
    <property type="entry name" value="Alpha-D-Glucose-1,6-Bisphosphate, subunit A, domain 3"/>
    <property type="match status" value="1"/>
</dbReference>
<dbReference type="WBParaSite" id="scaffold3410_cov258.g6576">
    <property type="protein sequence ID" value="scaffold3410_cov258.g6576"/>
    <property type="gene ID" value="scaffold3410_cov258.g6576"/>
</dbReference>
<reference evidence="4" key="1">
    <citation type="submission" date="2022-11" db="UniProtKB">
        <authorList>
            <consortium name="WormBaseParasite"/>
        </authorList>
    </citation>
    <scope>IDENTIFICATION</scope>
</reference>
<dbReference type="PANTHER" id="PTHR45955:SF1">
    <property type="entry name" value="PHOSPHOACETYLGLUCOSAMINE MUTASE"/>
    <property type="match status" value="1"/>
</dbReference>
<dbReference type="GO" id="GO:0000287">
    <property type="term" value="F:magnesium ion binding"/>
    <property type="evidence" value="ECO:0007669"/>
    <property type="project" value="InterPro"/>
</dbReference>
<sequence>MTSRPLIYGTSGFRAKADEQLQLIVYRAAFYAAVRAKKLGKAVGMMITASHNPGCDNGLKLVDPSGRMLAMECEEELTKIANGTEEEFEKFKNEEIQQIKNNEEKDNQAPIIVIATDTRPSSPILYEEAVKGIKLLGIFVDIKYFEHHTTPQLHYIVKAINEKKPVDDYIQQFRRALEMSREFLNIEENTNLSPLYLDCANGVGSLWIAKYLENNGFICKNGWDVTENEEENLSKNILVNLFNTNTNDGELLNNGVN</sequence>